<accession>A0A6S6P1N3</accession>
<organism evidence="1 2">
    <name type="scientific">Mycolicibacterium litorale</name>
    <dbReference type="NCBI Taxonomy" id="758802"/>
    <lineage>
        <taxon>Bacteria</taxon>
        <taxon>Bacillati</taxon>
        <taxon>Actinomycetota</taxon>
        <taxon>Actinomycetes</taxon>
        <taxon>Mycobacteriales</taxon>
        <taxon>Mycobacteriaceae</taxon>
        <taxon>Mycolicibacterium</taxon>
    </lineage>
</organism>
<dbReference type="AlphaFoldDB" id="A0A6S6P1N3"/>
<dbReference type="Proteomes" id="UP000515734">
    <property type="component" value="Chromosome"/>
</dbReference>
<reference evidence="1 2" key="1">
    <citation type="submission" date="2020-07" db="EMBL/GenBank/DDBJ databases">
        <title>Complete genome sequence of Mycolicibacterium litorale like strain isolated from cardiac implantable electronic device infection.</title>
        <authorList>
            <person name="Fukano H."/>
            <person name="Miyama H."/>
            <person name="Hoshino Y."/>
        </authorList>
    </citation>
    <scope>NUCLEOTIDE SEQUENCE [LARGE SCALE GENOMIC DNA]</scope>
    <source>
        <strain evidence="1 2">NIIDNTM18</strain>
    </source>
</reference>
<evidence type="ECO:0008006" key="3">
    <source>
        <dbReference type="Google" id="ProtNLM"/>
    </source>
</evidence>
<dbReference type="InterPro" id="IPR019639">
    <property type="entry name" value="DUF2505"/>
</dbReference>
<dbReference type="EMBL" id="AP023287">
    <property type="protein sequence ID" value="BCI51441.1"/>
    <property type="molecule type" value="Genomic_DNA"/>
</dbReference>
<evidence type="ECO:0000313" key="2">
    <source>
        <dbReference type="Proteomes" id="UP000515734"/>
    </source>
</evidence>
<protein>
    <recommendedName>
        <fullName evidence="3">DUF2505 domain-containing protein</fullName>
    </recommendedName>
</protein>
<proteinExistence type="predicted"/>
<dbReference type="RefSeq" id="WP_232100503.1">
    <property type="nucleotide sequence ID" value="NZ_AP023287.1"/>
</dbReference>
<dbReference type="Pfam" id="PF10698">
    <property type="entry name" value="DUF2505"/>
    <property type="match status" value="1"/>
</dbReference>
<sequence length="171" mass="19347">MGRRMEHTVTFDVPAAHVHAQFTSEDYWRGLTEVYRRLNPRTELTLFRSDARGTDIALRQVMPRDDLPPVARKVMPVDMVITREQHFDPFDDAGARADGTFAATMPRAPGRLDGRYELADTATGSVLRVHSFCKVSIPLVGGTLEDLILNNMRALFDGEQRFTADWVTGRR</sequence>
<gene>
    <name evidence="1" type="ORF">NIIDNTM18_07190</name>
</gene>
<name>A0A6S6P1N3_9MYCO</name>
<evidence type="ECO:0000313" key="1">
    <source>
        <dbReference type="EMBL" id="BCI51441.1"/>
    </source>
</evidence>